<proteinExistence type="predicted"/>
<keyword evidence="1" id="KW-0175">Coiled coil</keyword>
<reference evidence="2 3" key="1">
    <citation type="submission" date="2022-10" db="EMBL/GenBank/DDBJ databases">
        <title>Comparative genomics and taxonomic characterization of three novel marine species of genus Reichenbachiella exhibiting antioxidant and polysaccharide degradation activities.</title>
        <authorList>
            <person name="Muhammad N."/>
            <person name="Lee Y.-J."/>
            <person name="Ko J."/>
            <person name="Kim S.-G."/>
        </authorList>
    </citation>
    <scope>NUCLEOTIDE SEQUENCE [LARGE SCALE GENOMIC DNA]</scope>
    <source>
        <strain evidence="2 3">ABR2-5</strain>
    </source>
</reference>
<evidence type="ECO:0000313" key="3">
    <source>
        <dbReference type="Proteomes" id="UP001300692"/>
    </source>
</evidence>
<gene>
    <name evidence="2" type="ORF">N7U62_09450</name>
</gene>
<protein>
    <submittedName>
        <fullName evidence="2">Uncharacterized protein</fullName>
    </submittedName>
</protein>
<dbReference type="RefSeq" id="WP_264137719.1">
    <property type="nucleotide sequence ID" value="NZ_JAOYOD010000001.1"/>
</dbReference>
<feature type="coiled-coil region" evidence="1">
    <location>
        <begin position="3"/>
        <end position="58"/>
    </location>
</feature>
<comment type="caution">
    <text evidence="2">The sequence shown here is derived from an EMBL/GenBank/DDBJ whole genome shotgun (WGS) entry which is preliminary data.</text>
</comment>
<name>A0ABT3CTG0_9BACT</name>
<dbReference type="EMBL" id="JAOYOD010000001">
    <property type="protein sequence ID" value="MCV9386887.1"/>
    <property type="molecule type" value="Genomic_DNA"/>
</dbReference>
<accession>A0ABT3CTG0</accession>
<keyword evidence="3" id="KW-1185">Reference proteome</keyword>
<evidence type="ECO:0000256" key="1">
    <source>
        <dbReference type="SAM" id="Coils"/>
    </source>
</evidence>
<evidence type="ECO:0000313" key="2">
    <source>
        <dbReference type="EMBL" id="MCV9386887.1"/>
    </source>
</evidence>
<sequence>MAENRLRTELNHLERKLVLLLNDYKKKESEIEVLRAENDRLRAKIEDKDQQLAGFQNQDKISKLVNGMVVDDNDTEALCNLLSEYINEVDKCIAHLSE</sequence>
<organism evidence="2 3">
    <name type="scientific">Reichenbachiella ulvae</name>
    <dbReference type="NCBI Taxonomy" id="2980104"/>
    <lineage>
        <taxon>Bacteria</taxon>
        <taxon>Pseudomonadati</taxon>
        <taxon>Bacteroidota</taxon>
        <taxon>Cytophagia</taxon>
        <taxon>Cytophagales</taxon>
        <taxon>Reichenbachiellaceae</taxon>
        <taxon>Reichenbachiella</taxon>
    </lineage>
</organism>
<dbReference type="Proteomes" id="UP001300692">
    <property type="component" value="Unassembled WGS sequence"/>
</dbReference>